<comment type="caution">
    <text evidence="3">The sequence shown here is derived from an EMBL/GenBank/DDBJ whole genome shotgun (WGS) entry which is preliminary data.</text>
</comment>
<dbReference type="PANTHER" id="PTHR36698">
    <property type="entry name" value="BLL5892 PROTEIN"/>
    <property type="match status" value="1"/>
</dbReference>
<evidence type="ECO:0000313" key="4">
    <source>
        <dbReference type="EMBL" id="OSJ21740.1"/>
    </source>
</evidence>
<accession>A0A1X3GJH4</accession>
<dbReference type="EMBL" id="NAFK01000176">
    <property type="protein sequence ID" value="OSJ21740.1"/>
    <property type="molecule type" value="Genomic_DNA"/>
</dbReference>
<dbReference type="Proteomes" id="UP000193553">
    <property type="component" value="Unassembled WGS sequence"/>
</dbReference>
<proteinExistence type="predicted"/>
<feature type="compositionally biased region" description="Basic residues" evidence="1">
    <location>
        <begin position="267"/>
        <end position="276"/>
    </location>
</feature>
<reference evidence="5 6" key="1">
    <citation type="submission" date="2017-03" db="EMBL/GenBank/DDBJ databases">
        <title>Whole genome sequences of fourteen strains of Bradyrhizobium canariense and one strain of Bradyrhizobium japonicum isolated from Lupinus (Papilionoideae: Genisteae) species in Algeria.</title>
        <authorList>
            <person name="Crovadore J."/>
            <person name="Chekireb D."/>
            <person name="Brachmann A."/>
            <person name="Chablais R."/>
            <person name="Cochard B."/>
            <person name="Lefort F."/>
        </authorList>
    </citation>
    <scope>NUCLEOTIDE SEQUENCE [LARGE SCALE GENOMIC DNA]</scope>
    <source>
        <strain evidence="3 5">UBMA195</strain>
        <strain evidence="4 6">UBMAN05</strain>
    </source>
</reference>
<dbReference type="InterPro" id="IPR003399">
    <property type="entry name" value="Mce/MlaD"/>
</dbReference>
<feature type="region of interest" description="Disordered" evidence="1">
    <location>
        <begin position="252"/>
        <end position="276"/>
    </location>
</feature>
<dbReference type="OrthoDB" id="9808689at2"/>
<gene>
    <name evidence="4" type="ORF">BST63_32780</name>
    <name evidence="3" type="ORF">BSZ18_33995</name>
</gene>
<sequence>MARASNLVIGTATLAVIAVAFGGVLGVQKWRTLQSRSQLRVVFEGGSASGLRRGGPVNFDGVPAGQILSIKLDNPRKVVALVMLDNTAPIRKDTVAGIEFQGLTGVAAVSLIGGAPSAPPVPLDSDGVPVLTADLSDAESIVDTLHSVDRTIVSNAPAIKEGLRTFENYTADLRSKGGEIDSVMARVDSAFAGFDKAVTKIEGVVPGFADGKADELFEKIQGLHELADTMKKKSANFLDDIRRSLLDVSEAVNKMSGTPTPAAAPRPPRKPAQQKR</sequence>
<name>A0A1X3GJH4_9BRAD</name>
<evidence type="ECO:0000256" key="1">
    <source>
        <dbReference type="SAM" id="MobiDB-lite"/>
    </source>
</evidence>
<dbReference type="AlphaFoldDB" id="A0A1X3GJH4"/>
<evidence type="ECO:0000313" key="6">
    <source>
        <dbReference type="Proteomes" id="UP000193884"/>
    </source>
</evidence>
<evidence type="ECO:0000313" key="5">
    <source>
        <dbReference type="Proteomes" id="UP000193553"/>
    </source>
</evidence>
<organism evidence="3 5">
    <name type="scientific">Bradyrhizobium canariense</name>
    <dbReference type="NCBI Taxonomy" id="255045"/>
    <lineage>
        <taxon>Bacteria</taxon>
        <taxon>Pseudomonadati</taxon>
        <taxon>Pseudomonadota</taxon>
        <taxon>Alphaproteobacteria</taxon>
        <taxon>Hyphomicrobiales</taxon>
        <taxon>Nitrobacteraceae</taxon>
        <taxon>Bradyrhizobium</taxon>
    </lineage>
</organism>
<keyword evidence="6" id="KW-1185">Reference proteome</keyword>
<feature type="domain" description="Mce/MlaD" evidence="2">
    <location>
        <begin position="39"/>
        <end position="114"/>
    </location>
</feature>
<evidence type="ECO:0000313" key="3">
    <source>
        <dbReference type="EMBL" id="OSJ02735.1"/>
    </source>
</evidence>
<protein>
    <submittedName>
        <fullName evidence="3">Organic solvent ABC transporter substrate-binding protein</fullName>
    </submittedName>
</protein>
<dbReference type="EMBL" id="NAFI01000188">
    <property type="protein sequence ID" value="OSJ02735.1"/>
    <property type="molecule type" value="Genomic_DNA"/>
</dbReference>
<dbReference type="RefSeq" id="WP_085361928.1">
    <property type="nucleotide sequence ID" value="NZ_NAFC01000161.1"/>
</dbReference>
<evidence type="ECO:0000259" key="2">
    <source>
        <dbReference type="Pfam" id="PF02470"/>
    </source>
</evidence>
<dbReference type="Proteomes" id="UP000193884">
    <property type="component" value="Unassembled WGS sequence"/>
</dbReference>
<dbReference type="PANTHER" id="PTHR36698:SF2">
    <property type="entry name" value="MCE_MLAD DOMAIN-CONTAINING PROTEIN"/>
    <property type="match status" value="1"/>
</dbReference>
<dbReference type="Pfam" id="PF02470">
    <property type="entry name" value="MlaD"/>
    <property type="match status" value="1"/>
</dbReference>